<proteinExistence type="predicted"/>
<dbReference type="OrthoDB" id="127101at2759"/>
<feature type="transmembrane region" description="Helical" evidence="2">
    <location>
        <begin position="315"/>
        <end position="336"/>
    </location>
</feature>
<feature type="transmembrane region" description="Helical" evidence="2">
    <location>
        <begin position="104"/>
        <end position="127"/>
    </location>
</feature>
<feature type="transmembrane region" description="Helical" evidence="2">
    <location>
        <begin position="268"/>
        <end position="291"/>
    </location>
</feature>
<sequence>MSAATREIESLGHAVWMPLTLLINFSLFQYLLTIYFRRRWELRVILLLMCAFIGFVTLIPFAHTNERLVSGLNEISETSCTLTFLIQIVILGRDVLQNARIRSLHYLTFIAELFCLFGLFVVIQNLVEINMQRLDPSPLDGIMEDGGLAFVFIVRFFFLTMIIGLRSWVIAQYYSGMAWEDAQAVWIRFTMILLSFDRLLSTSTGSARHAFALLCVVGFVTLIPFAYWDEEFVGDLNDVSESCCTLAFLAQIMIIGRDITRKVPIRSLLYLTVLAELLCLFGLFVVIKSIVEACAPRLDLSALEPLDNIMENSGLAVVFVCRFYLLAMIMGIRGVLRSKRLELLAYFLFVTHEYPWAIAENYTGVTWEDAQAVWMRSMMIWCIILTIRDKIKLNNSKVSQNTTSGPKEVSFHPTSIKSVGPKPMTVQSPSVKVINVGKLTVTRTPSAAKVTPKAKV</sequence>
<keyword evidence="2" id="KW-0472">Membrane</keyword>
<evidence type="ECO:0000313" key="4">
    <source>
        <dbReference type="Proteomes" id="UP000794436"/>
    </source>
</evidence>
<keyword evidence="4" id="KW-1185">Reference proteome</keyword>
<name>A0A8K1FGK8_PYTOL</name>
<gene>
    <name evidence="3" type="ORF">Poli38472_013357</name>
</gene>
<evidence type="ECO:0000256" key="2">
    <source>
        <dbReference type="SAM" id="Phobius"/>
    </source>
</evidence>
<dbReference type="Proteomes" id="UP000794436">
    <property type="component" value="Unassembled WGS sequence"/>
</dbReference>
<accession>A0A8K1FGK8</accession>
<feature type="region of interest" description="Disordered" evidence="1">
    <location>
        <begin position="398"/>
        <end position="423"/>
    </location>
</feature>
<feature type="transmembrane region" description="Helical" evidence="2">
    <location>
        <begin position="15"/>
        <end position="32"/>
    </location>
</feature>
<organism evidence="3 4">
    <name type="scientific">Pythium oligandrum</name>
    <name type="common">Mycoparasitic fungus</name>
    <dbReference type="NCBI Taxonomy" id="41045"/>
    <lineage>
        <taxon>Eukaryota</taxon>
        <taxon>Sar</taxon>
        <taxon>Stramenopiles</taxon>
        <taxon>Oomycota</taxon>
        <taxon>Peronosporomycetes</taxon>
        <taxon>Pythiales</taxon>
        <taxon>Pythiaceae</taxon>
        <taxon>Pythium</taxon>
    </lineage>
</organism>
<feature type="transmembrane region" description="Helical" evidence="2">
    <location>
        <begin position="239"/>
        <end position="256"/>
    </location>
</feature>
<dbReference type="EMBL" id="SPLM01000113">
    <property type="protein sequence ID" value="TMW57883.1"/>
    <property type="molecule type" value="Genomic_DNA"/>
</dbReference>
<feature type="transmembrane region" description="Helical" evidence="2">
    <location>
        <begin position="44"/>
        <end position="63"/>
    </location>
</feature>
<protein>
    <submittedName>
        <fullName evidence="3">Uncharacterized protein</fullName>
    </submittedName>
</protein>
<reference evidence="3" key="1">
    <citation type="submission" date="2019-03" db="EMBL/GenBank/DDBJ databases">
        <title>Long read genome sequence of the mycoparasitic Pythium oligandrum ATCC 38472 isolated from sugarbeet rhizosphere.</title>
        <authorList>
            <person name="Gaulin E."/>
        </authorList>
    </citation>
    <scope>NUCLEOTIDE SEQUENCE</scope>
    <source>
        <strain evidence="3">ATCC 38472_TT</strain>
    </source>
</reference>
<feature type="transmembrane region" description="Helical" evidence="2">
    <location>
        <begin position="210"/>
        <end position="227"/>
    </location>
</feature>
<keyword evidence="2" id="KW-0812">Transmembrane</keyword>
<feature type="transmembrane region" description="Helical" evidence="2">
    <location>
        <begin position="147"/>
        <end position="169"/>
    </location>
</feature>
<evidence type="ECO:0000256" key="1">
    <source>
        <dbReference type="SAM" id="MobiDB-lite"/>
    </source>
</evidence>
<keyword evidence="2" id="KW-1133">Transmembrane helix</keyword>
<dbReference type="AlphaFoldDB" id="A0A8K1FGK8"/>
<evidence type="ECO:0000313" key="3">
    <source>
        <dbReference type="EMBL" id="TMW57883.1"/>
    </source>
</evidence>
<comment type="caution">
    <text evidence="3">The sequence shown here is derived from an EMBL/GenBank/DDBJ whole genome shotgun (WGS) entry which is preliminary data.</text>
</comment>